<feature type="transmembrane region" description="Helical" evidence="1">
    <location>
        <begin position="20"/>
        <end position="38"/>
    </location>
</feature>
<keyword evidence="1" id="KW-0812">Transmembrane</keyword>
<accession>A0A2W7MIA4</accession>
<dbReference type="EMBL" id="QKZI01000002">
    <property type="protein sequence ID" value="PZX05871.1"/>
    <property type="molecule type" value="Genomic_DNA"/>
</dbReference>
<organism evidence="2 3">
    <name type="scientific">Psychrobacillus insolitus</name>
    <dbReference type="NCBI Taxonomy" id="1461"/>
    <lineage>
        <taxon>Bacteria</taxon>
        <taxon>Bacillati</taxon>
        <taxon>Bacillota</taxon>
        <taxon>Bacilli</taxon>
        <taxon>Bacillales</taxon>
        <taxon>Bacillaceae</taxon>
        <taxon>Psychrobacillus</taxon>
    </lineage>
</organism>
<keyword evidence="1" id="KW-0472">Membrane</keyword>
<sequence length="176" mass="20636">MLPDYEIKRATSAVQKIDSIILFIWMLLIMQLILFLLFQQTDQADGMRFRLIANSNTIEDQQIKNEIKESIEPILMKYESNPQNAVDELKPIVDKLSEKLDEKIIISTGLALFPPKVWNEGISTQKQVDSIVIKIGNGRGDNWWCALFPKVCYKDEEVEEKPKFFVWEWFKDKFFT</sequence>
<dbReference type="Pfam" id="PF09551">
    <property type="entry name" value="Spore_II_R"/>
    <property type="match status" value="1"/>
</dbReference>
<reference evidence="2 3" key="1">
    <citation type="submission" date="2018-06" db="EMBL/GenBank/DDBJ databases">
        <title>Genomic Encyclopedia of Type Strains, Phase IV (KMG-IV): sequencing the most valuable type-strain genomes for metagenomic binning, comparative biology and taxonomic classification.</title>
        <authorList>
            <person name="Goeker M."/>
        </authorList>
    </citation>
    <scope>NUCLEOTIDE SEQUENCE [LARGE SCALE GENOMIC DNA]</scope>
    <source>
        <strain evidence="2 3">DSM 5</strain>
    </source>
</reference>
<keyword evidence="1" id="KW-1133">Transmembrane helix</keyword>
<dbReference type="OrthoDB" id="9793324at2"/>
<evidence type="ECO:0000313" key="2">
    <source>
        <dbReference type="EMBL" id="PZX05871.1"/>
    </source>
</evidence>
<evidence type="ECO:0000313" key="3">
    <source>
        <dbReference type="Proteomes" id="UP000248646"/>
    </source>
</evidence>
<keyword evidence="3" id="KW-1185">Reference proteome</keyword>
<gene>
    <name evidence="2" type="ORF">C7437_102338</name>
</gene>
<comment type="caution">
    <text evidence="2">The sequence shown here is derived from an EMBL/GenBank/DDBJ whole genome shotgun (WGS) entry which is preliminary data.</text>
</comment>
<dbReference type="Proteomes" id="UP000248646">
    <property type="component" value="Unassembled WGS sequence"/>
</dbReference>
<name>A0A2W7MIA4_9BACI</name>
<protein>
    <submittedName>
        <fullName evidence="2">Stage II sporulation protein R</fullName>
    </submittedName>
</protein>
<dbReference type="AlphaFoldDB" id="A0A2W7MIA4"/>
<evidence type="ECO:0000256" key="1">
    <source>
        <dbReference type="SAM" id="Phobius"/>
    </source>
</evidence>
<proteinExistence type="predicted"/>
<dbReference type="InterPro" id="IPR014202">
    <property type="entry name" value="Spore_II_R"/>
</dbReference>
<dbReference type="RefSeq" id="WP_111439311.1">
    <property type="nucleotide sequence ID" value="NZ_QKZI01000002.1"/>
</dbReference>